<dbReference type="RefSeq" id="XP_023623212.1">
    <property type="nucleotide sequence ID" value="XM_023767444.1"/>
</dbReference>
<keyword evidence="5" id="KW-1185">Reference proteome</keyword>
<protein>
    <recommendedName>
        <fullName evidence="3">Mitochondrial adapter protein MCP1 transmembrane domain-containing protein</fullName>
    </recommendedName>
</protein>
<dbReference type="Proteomes" id="UP000225277">
    <property type="component" value="Unassembled WGS sequence"/>
</dbReference>
<dbReference type="GO" id="GO:0055088">
    <property type="term" value="P:lipid homeostasis"/>
    <property type="evidence" value="ECO:0007669"/>
    <property type="project" value="InterPro"/>
</dbReference>
<dbReference type="Pfam" id="PF07950">
    <property type="entry name" value="MCP1_TM"/>
    <property type="match status" value="1"/>
</dbReference>
<name>A0A2D3V491_9PEZI</name>
<evidence type="ECO:0000256" key="2">
    <source>
        <dbReference type="SAM" id="Phobius"/>
    </source>
</evidence>
<dbReference type="PANTHER" id="PTHR38409">
    <property type="entry name" value="MDM10-COMPLEMENTING PROTEIN 1"/>
    <property type="match status" value="1"/>
</dbReference>
<dbReference type="InterPro" id="IPR034804">
    <property type="entry name" value="SQR/QFR_C/D"/>
</dbReference>
<dbReference type="SUPFAM" id="SSF81343">
    <property type="entry name" value="Fumarate reductase respiratory complex transmembrane subunits"/>
    <property type="match status" value="1"/>
</dbReference>
<feature type="transmembrane region" description="Helical" evidence="2">
    <location>
        <begin position="113"/>
        <end position="133"/>
    </location>
</feature>
<feature type="domain" description="Mitochondrial adapter protein MCP1 transmembrane" evidence="3">
    <location>
        <begin position="174"/>
        <end position="282"/>
    </location>
</feature>
<accession>A0A2D3V491</accession>
<reference evidence="4 5" key="1">
    <citation type="submission" date="2016-03" db="EMBL/GenBank/DDBJ databases">
        <authorList>
            <person name="Ploux O."/>
        </authorList>
    </citation>
    <scope>NUCLEOTIDE SEQUENCE [LARGE SCALE GENOMIC DNA]</scope>
    <source>
        <strain evidence="4 5">URUG2</strain>
    </source>
</reference>
<organism evidence="4 5">
    <name type="scientific">Ramularia collo-cygni</name>
    <dbReference type="NCBI Taxonomy" id="112498"/>
    <lineage>
        <taxon>Eukaryota</taxon>
        <taxon>Fungi</taxon>
        <taxon>Dikarya</taxon>
        <taxon>Ascomycota</taxon>
        <taxon>Pezizomycotina</taxon>
        <taxon>Dothideomycetes</taxon>
        <taxon>Dothideomycetidae</taxon>
        <taxon>Mycosphaerellales</taxon>
        <taxon>Mycosphaerellaceae</taxon>
        <taxon>Ramularia</taxon>
    </lineage>
</organism>
<evidence type="ECO:0000313" key="4">
    <source>
        <dbReference type="EMBL" id="CZT16319.1"/>
    </source>
</evidence>
<dbReference type="GeneID" id="35597383"/>
<feature type="transmembrane region" description="Helical" evidence="2">
    <location>
        <begin position="69"/>
        <end position="93"/>
    </location>
</feature>
<dbReference type="InterPro" id="IPR039960">
    <property type="entry name" value="MCP1"/>
</dbReference>
<feature type="compositionally biased region" description="Low complexity" evidence="1">
    <location>
        <begin position="38"/>
        <end position="48"/>
    </location>
</feature>
<feature type="region of interest" description="Disordered" evidence="1">
    <location>
        <begin position="1"/>
        <end position="48"/>
    </location>
</feature>
<dbReference type="GO" id="GO:0005741">
    <property type="term" value="C:mitochondrial outer membrane"/>
    <property type="evidence" value="ECO:0007669"/>
    <property type="project" value="TreeGrafter"/>
</dbReference>
<evidence type="ECO:0000259" key="3">
    <source>
        <dbReference type="Pfam" id="PF07950"/>
    </source>
</evidence>
<dbReference type="GO" id="GO:0007005">
    <property type="term" value="P:mitochondrion organization"/>
    <property type="evidence" value="ECO:0007669"/>
    <property type="project" value="TreeGrafter"/>
</dbReference>
<dbReference type="InterPro" id="IPR012472">
    <property type="entry name" value="MCP1_TM"/>
</dbReference>
<keyword evidence="2" id="KW-1133">Transmembrane helix</keyword>
<dbReference type="OrthoDB" id="10259513at2759"/>
<evidence type="ECO:0000313" key="5">
    <source>
        <dbReference type="Proteomes" id="UP000225277"/>
    </source>
</evidence>
<feature type="transmembrane region" description="Helical" evidence="2">
    <location>
        <begin position="256"/>
        <end position="278"/>
    </location>
</feature>
<evidence type="ECO:0000256" key="1">
    <source>
        <dbReference type="SAM" id="MobiDB-lite"/>
    </source>
</evidence>
<dbReference type="AlphaFoldDB" id="A0A2D3V491"/>
<dbReference type="EMBL" id="FJUY01000002">
    <property type="protein sequence ID" value="CZT16319.1"/>
    <property type="molecule type" value="Genomic_DNA"/>
</dbReference>
<feature type="compositionally biased region" description="Basic and acidic residues" evidence="1">
    <location>
        <begin position="1"/>
        <end position="13"/>
    </location>
</feature>
<sequence>MDDKMEELDRLESGLHVVDPEPYLDPEDSQQNSADAKSISSSSGSTSSLGLSQHSAIWYLQRAQKYSSYVFSAFAAMHITNTSLLPLLTQSVHGSESYLLLTRPYYQAPISEPLMIFLPLSTHILSGVAMRILRRNQNAKRFGEAHSEENRAAFLTRFWPHTSGISKLGYMLAPLVTGHMVINRFIPKSMGENVGLGYVSHAFAKHPAVSFAAYTALLSVACWHATWGWAKWLGYTPDQSTEMGAKRELSKKRRWYIINALAATVTGLWMSGSFGVVARGGEALGWVGKQYDQMYRMVPVVGRWM</sequence>
<keyword evidence="2" id="KW-0472">Membrane</keyword>
<dbReference type="PANTHER" id="PTHR38409:SF1">
    <property type="entry name" value="MITOCHONDRIAL ADAPTER PROTEIN MCP1"/>
    <property type="match status" value="1"/>
</dbReference>
<gene>
    <name evidence="4" type="ORF">RCC_02161</name>
</gene>
<proteinExistence type="predicted"/>
<keyword evidence="2" id="KW-0812">Transmembrane</keyword>